<reference evidence="1" key="1">
    <citation type="journal article" date="2023" name="Plant Biotechnol. J.">
        <title>Chromosome-level wild Hevea brasiliensis genome provides new tools for genomic-assisted breeding and valuable loci to elevate rubber yield.</title>
        <authorList>
            <person name="Cheng H."/>
            <person name="Song X."/>
            <person name="Hu Y."/>
            <person name="Wu T."/>
            <person name="Yang Q."/>
            <person name="An Z."/>
            <person name="Feng S."/>
            <person name="Deng Z."/>
            <person name="Wu W."/>
            <person name="Zeng X."/>
            <person name="Tu M."/>
            <person name="Wang X."/>
            <person name="Huang H."/>
        </authorList>
    </citation>
    <scope>NUCLEOTIDE SEQUENCE</scope>
    <source>
        <strain evidence="1">MT/VB/25A 57/8</strain>
    </source>
</reference>
<dbReference type="EMBL" id="JARPOI010000002">
    <property type="protein sequence ID" value="KAJ9188031.1"/>
    <property type="molecule type" value="Genomic_DNA"/>
</dbReference>
<evidence type="ECO:0000313" key="1">
    <source>
        <dbReference type="EMBL" id="KAJ9188031.1"/>
    </source>
</evidence>
<gene>
    <name evidence="1" type="ORF">P3X46_003431</name>
</gene>
<protein>
    <recommendedName>
        <fullName evidence="3">Reverse transcriptase zinc-binding domain-containing protein</fullName>
    </recommendedName>
</protein>
<dbReference type="Proteomes" id="UP001174677">
    <property type="component" value="Chromosome 2"/>
</dbReference>
<keyword evidence="2" id="KW-1185">Reference proteome</keyword>
<feature type="non-terminal residue" evidence="1">
    <location>
        <position position="285"/>
    </location>
</feature>
<feature type="non-terminal residue" evidence="1">
    <location>
        <position position="1"/>
    </location>
</feature>
<sequence>EYTQASGQTINLEKSSIAFSSNSPRSIRMGISSILQISNMDGQDKFLGLPLELPQSKALAFTHIRNKIHHNIADWKEKLLSKKGKEVLLIAVTKAILVYAGWRVISNPNSLLARVLKGKYFPHTSFLNATLGSNPSWGWRSILWGRQVRWQVNNGNLIMCKHEMWIPKSFPKLPKVKESHDISTVWVSQLLHDNECSWDIAKLRINLYEEEVQSIMAIPVPIHRKDDKLISHFTHHGNYSLKSGYEIAYQFLQNSRISIAAGPGPSTQGNLSRLWKDIWKLKLPK</sequence>
<proteinExistence type="predicted"/>
<comment type="caution">
    <text evidence="1">The sequence shown here is derived from an EMBL/GenBank/DDBJ whole genome shotgun (WGS) entry which is preliminary data.</text>
</comment>
<name>A0ABQ9N8U4_HEVBR</name>
<evidence type="ECO:0008006" key="3">
    <source>
        <dbReference type="Google" id="ProtNLM"/>
    </source>
</evidence>
<accession>A0ABQ9N8U4</accession>
<organism evidence="1 2">
    <name type="scientific">Hevea brasiliensis</name>
    <name type="common">Para rubber tree</name>
    <name type="synonym">Siphonia brasiliensis</name>
    <dbReference type="NCBI Taxonomy" id="3981"/>
    <lineage>
        <taxon>Eukaryota</taxon>
        <taxon>Viridiplantae</taxon>
        <taxon>Streptophyta</taxon>
        <taxon>Embryophyta</taxon>
        <taxon>Tracheophyta</taxon>
        <taxon>Spermatophyta</taxon>
        <taxon>Magnoliopsida</taxon>
        <taxon>eudicotyledons</taxon>
        <taxon>Gunneridae</taxon>
        <taxon>Pentapetalae</taxon>
        <taxon>rosids</taxon>
        <taxon>fabids</taxon>
        <taxon>Malpighiales</taxon>
        <taxon>Euphorbiaceae</taxon>
        <taxon>Crotonoideae</taxon>
        <taxon>Micrandreae</taxon>
        <taxon>Hevea</taxon>
    </lineage>
</organism>
<evidence type="ECO:0000313" key="2">
    <source>
        <dbReference type="Proteomes" id="UP001174677"/>
    </source>
</evidence>